<keyword evidence="1" id="KW-0812">Transmembrane</keyword>
<proteinExistence type="predicted"/>
<reference evidence="2 3" key="1">
    <citation type="submission" date="2024-11" db="EMBL/GenBank/DDBJ databases">
        <authorList>
            <person name="Heng Y.C."/>
            <person name="Lim A.C.H."/>
            <person name="Lee J.K.Y."/>
            <person name="Kittelmann S."/>
        </authorList>
    </citation>
    <scope>NUCLEOTIDE SEQUENCE [LARGE SCALE GENOMIC DNA]</scope>
    <source>
        <strain evidence="2 3">WILCCON 0114</strain>
    </source>
</reference>
<name>A0ABW8TFD2_9CLOT</name>
<feature type="transmembrane region" description="Helical" evidence="1">
    <location>
        <begin position="51"/>
        <end position="72"/>
    </location>
</feature>
<comment type="caution">
    <text evidence="2">The sequence shown here is derived from an EMBL/GenBank/DDBJ whole genome shotgun (WGS) entry which is preliminary data.</text>
</comment>
<protein>
    <submittedName>
        <fullName evidence="2">ABC transporter permease</fullName>
    </submittedName>
</protein>
<feature type="transmembrane region" description="Helical" evidence="1">
    <location>
        <begin position="224"/>
        <end position="245"/>
    </location>
</feature>
<gene>
    <name evidence="2" type="ORF">ACJDT4_12375</name>
</gene>
<keyword evidence="1" id="KW-1133">Transmembrane helix</keyword>
<evidence type="ECO:0000313" key="2">
    <source>
        <dbReference type="EMBL" id="MFL0251223.1"/>
    </source>
</evidence>
<feature type="transmembrane region" description="Helical" evidence="1">
    <location>
        <begin position="193"/>
        <end position="218"/>
    </location>
</feature>
<dbReference type="RefSeq" id="WP_406787876.1">
    <property type="nucleotide sequence ID" value="NZ_JBJIAA010000009.1"/>
</dbReference>
<feature type="transmembrane region" description="Helical" evidence="1">
    <location>
        <begin position="359"/>
        <end position="381"/>
    </location>
</feature>
<organism evidence="2 3">
    <name type="scientific">Clostridium neuense</name>
    <dbReference type="NCBI Taxonomy" id="1728934"/>
    <lineage>
        <taxon>Bacteria</taxon>
        <taxon>Bacillati</taxon>
        <taxon>Bacillota</taxon>
        <taxon>Clostridia</taxon>
        <taxon>Eubacteriales</taxon>
        <taxon>Clostridiaceae</taxon>
        <taxon>Clostridium</taxon>
    </lineage>
</organism>
<accession>A0ABW8TFD2</accession>
<sequence length="430" mass="48612">MGSYKFAIKTLKSNFKESISYLCSMIFPIAIIFNLLNIMCNTEFTSKYSDGRSACSLIIFLLCLLVCIFTFYSNSHFVTTTSKELGAAALSGVHPSRLGRILLFQNTILEMAASFLGILLGFIMMPIFSKVMYLALNSSGNLFFISSGSLGGTLAILLLQLSYVSLGDYGYVSTREIIDLIKVKRKPPLNFKLLKFNPVTYAVFYFLPILFLFLSMLQKNHFDLFVRFSMTFSFISILGLAKYYIPFKILELKKDKYANSKLTLISLGNLHFSLKRTVLLITLLSGVIETLLYIMNVSNDPGLKVICVFSYITVLLLISSSIVYKFIMEMPSKIRTFKQLTLIGYIKPQLNTIINKEIFLLYSIIIGLPLIHFCTLIYMFVSSGKLSIILSLVLILIFLFIFLTGAFISFVIYKKSIFKSNDIGLNKFAL</sequence>
<dbReference type="InterPro" id="IPR052536">
    <property type="entry name" value="ABC-4_Integral_Memb_Prot"/>
</dbReference>
<evidence type="ECO:0000256" key="1">
    <source>
        <dbReference type="SAM" id="Phobius"/>
    </source>
</evidence>
<evidence type="ECO:0000313" key="3">
    <source>
        <dbReference type="Proteomes" id="UP001623592"/>
    </source>
</evidence>
<feature type="transmembrane region" description="Helical" evidence="1">
    <location>
        <begin position="21"/>
        <end position="39"/>
    </location>
</feature>
<feature type="transmembrane region" description="Helical" evidence="1">
    <location>
        <begin position="107"/>
        <end position="128"/>
    </location>
</feature>
<dbReference type="Proteomes" id="UP001623592">
    <property type="component" value="Unassembled WGS sequence"/>
</dbReference>
<keyword evidence="3" id="KW-1185">Reference proteome</keyword>
<feature type="transmembrane region" description="Helical" evidence="1">
    <location>
        <begin position="308"/>
        <end position="327"/>
    </location>
</feature>
<dbReference type="EMBL" id="JBJIAA010000009">
    <property type="protein sequence ID" value="MFL0251223.1"/>
    <property type="molecule type" value="Genomic_DNA"/>
</dbReference>
<dbReference type="PANTHER" id="PTHR46795">
    <property type="entry name" value="ABC TRANSPORTER PERMEASE-RELATED-RELATED"/>
    <property type="match status" value="1"/>
</dbReference>
<feature type="transmembrane region" description="Helical" evidence="1">
    <location>
        <begin position="277"/>
        <end position="296"/>
    </location>
</feature>
<feature type="transmembrane region" description="Helical" evidence="1">
    <location>
        <begin position="387"/>
        <end position="413"/>
    </location>
</feature>
<feature type="transmembrane region" description="Helical" evidence="1">
    <location>
        <begin position="148"/>
        <end position="172"/>
    </location>
</feature>
<keyword evidence="1" id="KW-0472">Membrane</keyword>